<dbReference type="SUPFAM" id="SSF56112">
    <property type="entry name" value="Protein kinase-like (PK-like)"/>
    <property type="match status" value="1"/>
</dbReference>
<dbReference type="Gene3D" id="1.10.510.10">
    <property type="entry name" value="Transferase(Phosphotransferase) domain 1"/>
    <property type="match status" value="1"/>
</dbReference>
<evidence type="ECO:0000256" key="8">
    <source>
        <dbReference type="ARBA" id="ARBA00022840"/>
    </source>
</evidence>
<evidence type="ECO:0000256" key="11">
    <source>
        <dbReference type="ARBA" id="ARBA00048679"/>
    </source>
</evidence>
<evidence type="ECO:0000256" key="3">
    <source>
        <dbReference type="ARBA" id="ARBA00022527"/>
    </source>
</evidence>
<evidence type="ECO:0000256" key="9">
    <source>
        <dbReference type="ARBA" id="ARBA00022842"/>
    </source>
</evidence>
<feature type="domain" description="RIO kinase" evidence="12">
    <location>
        <begin position="1"/>
        <end position="167"/>
    </location>
</feature>
<evidence type="ECO:0000313" key="13">
    <source>
        <dbReference type="EMBL" id="QNO48311.1"/>
    </source>
</evidence>
<comment type="catalytic activity">
    <reaction evidence="10">
        <text>L-threonyl-[protein] + ATP = O-phospho-L-threonyl-[protein] + ADP + H(+)</text>
        <dbReference type="Rhea" id="RHEA:46608"/>
        <dbReference type="Rhea" id="RHEA-COMP:11060"/>
        <dbReference type="Rhea" id="RHEA-COMP:11605"/>
        <dbReference type="ChEBI" id="CHEBI:15378"/>
        <dbReference type="ChEBI" id="CHEBI:30013"/>
        <dbReference type="ChEBI" id="CHEBI:30616"/>
        <dbReference type="ChEBI" id="CHEBI:61977"/>
        <dbReference type="ChEBI" id="CHEBI:456216"/>
        <dbReference type="EC" id="2.7.11.1"/>
    </reaction>
</comment>
<dbReference type="InterPro" id="IPR000687">
    <property type="entry name" value="RIO_kinase"/>
</dbReference>
<gene>
    <name evidence="13" type="primary">rio2</name>
    <name evidence="13" type="ORF">MPEGOFLP_00001</name>
</gene>
<sequence length="168" mass="19447">MILKFHRAGQTSFKQVTRQRDTGGRDHWIFIAGRAAWREHEALVALHGSVAVPRCIDHNRHVVVMSVAPGIELSKTTVDDPGWFLDRIIEQVRKTYEFGFIHSDLSEYNVFVSPDGVEIIDWPGYVTTKHLQADYLLDRDVKNILTIFNRKYGTVRDHKKVVEYVKNE</sequence>
<dbReference type="GO" id="GO:0046872">
    <property type="term" value="F:metal ion binding"/>
    <property type="evidence" value="ECO:0007669"/>
    <property type="project" value="UniProtKB-KW"/>
</dbReference>
<dbReference type="GO" id="GO:0005524">
    <property type="term" value="F:ATP binding"/>
    <property type="evidence" value="ECO:0007669"/>
    <property type="project" value="UniProtKB-KW"/>
</dbReference>
<dbReference type="PANTHER" id="PTHR45852">
    <property type="entry name" value="SER/THR-PROTEIN KINASE RIO2"/>
    <property type="match status" value="1"/>
</dbReference>
<dbReference type="GO" id="GO:0030490">
    <property type="term" value="P:maturation of SSU-rRNA"/>
    <property type="evidence" value="ECO:0007669"/>
    <property type="project" value="TreeGrafter"/>
</dbReference>
<dbReference type="EMBL" id="MT631325">
    <property type="protein sequence ID" value="QNO48311.1"/>
    <property type="molecule type" value="Genomic_DNA"/>
</dbReference>
<evidence type="ECO:0000256" key="4">
    <source>
        <dbReference type="ARBA" id="ARBA00022679"/>
    </source>
</evidence>
<accession>A0A7G9YJX7</accession>
<dbReference type="EC" id="2.7.11.1" evidence="2"/>
<evidence type="ECO:0000256" key="10">
    <source>
        <dbReference type="ARBA" id="ARBA00047899"/>
    </source>
</evidence>
<dbReference type="PANTHER" id="PTHR45852:SF1">
    <property type="entry name" value="SERINE_THREONINE-PROTEIN KINASE RIO2"/>
    <property type="match status" value="1"/>
</dbReference>
<reference evidence="13" key="1">
    <citation type="submission" date="2020-06" db="EMBL/GenBank/DDBJ databases">
        <title>Unique genomic features of the anaerobic methanotrophic archaea.</title>
        <authorList>
            <person name="Chadwick G.L."/>
            <person name="Skennerton C.T."/>
            <person name="Laso-Perez R."/>
            <person name="Leu A.O."/>
            <person name="Speth D.R."/>
            <person name="Yu H."/>
            <person name="Morgan-Lang C."/>
            <person name="Hatzenpichler R."/>
            <person name="Goudeau D."/>
            <person name="Malmstrom R."/>
            <person name="Brazelton W.J."/>
            <person name="Woyke T."/>
            <person name="Hallam S.J."/>
            <person name="Tyson G.W."/>
            <person name="Wegener G."/>
            <person name="Boetius A."/>
            <person name="Orphan V."/>
        </authorList>
    </citation>
    <scope>NUCLEOTIDE SEQUENCE</scope>
</reference>
<evidence type="ECO:0000256" key="2">
    <source>
        <dbReference type="ARBA" id="ARBA00012513"/>
    </source>
</evidence>
<dbReference type="AlphaFoldDB" id="A0A7G9YJX7"/>
<dbReference type="InterPro" id="IPR011009">
    <property type="entry name" value="Kinase-like_dom_sf"/>
</dbReference>
<evidence type="ECO:0000256" key="7">
    <source>
        <dbReference type="ARBA" id="ARBA00022777"/>
    </source>
</evidence>
<keyword evidence="9" id="KW-0460">Magnesium</keyword>
<dbReference type="GO" id="GO:0030688">
    <property type="term" value="C:preribosome, small subunit precursor"/>
    <property type="evidence" value="ECO:0007669"/>
    <property type="project" value="TreeGrafter"/>
</dbReference>
<dbReference type="Pfam" id="PF01163">
    <property type="entry name" value="RIO1"/>
    <property type="match status" value="1"/>
</dbReference>
<keyword evidence="3" id="KW-0723">Serine/threonine-protein kinase</keyword>
<dbReference type="SMART" id="SM00090">
    <property type="entry name" value="RIO"/>
    <property type="match status" value="1"/>
</dbReference>
<dbReference type="GO" id="GO:0004674">
    <property type="term" value="F:protein serine/threonine kinase activity"/>
    <property type="evidence" value="ECO:0007669"/>
    <property type="project" value="UniProtKB-KW"/>
</dbReference>
<keyword evidence="6" id="KW-0547">Nucleotide-binding</keyword>
<evidence type="ECO:0000256" key="6">
    <source>
        <dbReference type="ARBA" id="ARBA00022741"/>
    </source>
</evidence>
<keyword evidence="5" id="KW-0479">Metal-binding</keyword>
<name>A0A7G9YJX7_9EURY</name>
<comment type="catalytic activity">
    <reaction evidence="11">
        <text>L-seryl-[protein] + ATP = O-phospho-L-seryl-[protein] + ADP + H(+)</text>
        <dbReference type="Rhea" id="RHEA:17989"/>
        <dbReference type="Rhea" id="RHEA-COMP:9863"/>
        <dbReference type="Rhea" id="RHEA-COMP:11604"/>
        <dbReference type="ChEBI" id="CHEBI:15378"/>
        <dbReference type="ChEBI" id="CHEBI:29999"/>
        <dbReference type="ChEBI" id="CHEBI:30616"/>
        <dbReference type="ChEBI" id="CHEBI:83421"/>
        <dbReference type="ChEBI" id="CHEBI:456216"/>
        <dbReference type="EC" id="2.7.11.1"/>
    </reaction>
</comment>
<comment type="similarity">
    <text evidence="1">Belongs to the protein kinase superfamily. RIO-type Ser/Thr kinase family.</text>
</comment>
<dbReference type="GO" id="GO:0005829">
    <property type="term" value="C:cytosol"/>
    <property type="evidence" value="ECO:0007669"/>
    <property type="project" value="TreeGrafter"/>
</dbReference>
<evidence type="ECO:0000256" key="5">
    <source>
        <dbReference type="ARBA" id="ARBA00022723"/>
    </source>
</evidence>
<evidence type="ECO:0000259" key="12">
    <source>
        <dbReference type="SMART" id="SM00090"/>
    </source>
</evidence>
<protein>
    <recommendedName>
        <fullName evidence="2">non-specific serine/threonine protein kinase</fullName>
        <ecNumber evidence="2">2.7.11.1</ecNumber>
    </recommendedName>
</protein>
<proteinExistence type="inferred from homology"/>
<keyword evidence="4 13" id="KW-0808">Transferase</keyword>
<evidence type="ECO:0000256" key="1">
    <source>
        <dbReference type="ARBA" id="ARBA00009196"/>
    </source>
</evidence>
<dbReference type="Gene3D" id="3.30.200.20">
    <property type="entry name" value="Phosphorylase Kinase, domain 1"/>
    <property type="match status" value="1"/>
</dbReference>
<keyword evidence="8" id="KW-0067">ATP-binding</keyword>
<organism evidence="13">
    <name type="scientific">Candidatus Methanogaster sp. ANME-2c ERB4</name>
    <dbReference type="NCBI Taxonomy" id="2759911"/>
    <lineage>
        <taxon>Archaea</taxon>
        <taxon>Methanobacteriati</taxon>
        <taxon>Methanobacteriota</taxon>
        <taxon>Stenosarchaea group</taxon>
        <taxon>Methanomicrobia</taxon>
        <taxon>Methanosarcinales</taxon>
        <taxon>ANME-2 cluster</taxon>
        <taxon>Candidatus Methanogasteraceae</taxon>
        <taxon>Candidatus Methanogaster</taxon>
    </lineage>
</organism>
<dbReference type="InterPro" id="IPR018934">
    <property type="entry name" value="RIO_dom"/>
</dbReference>
<keyword evidence="7 13" id="KW-0418">Kinase</keyword>